<evidence type="ECO:0000313" key="1">
    <source>
        <dbReference type="EMBL" id="GAA2615580.1"/>
    </source>
</evidence>
<dbReference type="Proteomes" id="UP001501509">
    <property type="component" value="Unassembled WGS sequence"/>
</dbReference>
<dbReference type="RefSeq" id="WP_344545648.1">
    <property type="nucleotide sequence ID" value="NZ_BAAATD010000008.1"/>
</dbReference>
<comment type="caution">
    <text evidence="1">The sequence shown here is derived from an EMBL/GenBank/DDBJ whole genome shotgun (WGS) entry which is preliminary data.</text>
</comment>
<accession>A0ABN3Q5R3</accession>
<organism evidence="1 2">
    <name type="scientific">Actinomadura fulvescens</name>
    <dbReference type="NCBI Taxonomy" id="46160"/>
    <lineage>
        <taxon>Bacteria</taxon>
        <taxon>Bacillati</taxon>
        <taxon>Actinomycetota</taxon>
        <taxon>Actinomycetes</taxon>
        <taxon>Streptosporangiales</taxon>
        <taxon>Thermomonosporaceae</taxon>
        <taxon>Actinomadura</taxon>
    </lineage>
</organism>
<proteinExistence type="predicted"/>
<keyword evidence="2" id="KW-1185">Reference proteome</keyword>
<evidence type="ECO:0000313" key="2">
    <source>
        <dbReference type="Proteomes" id="UP001501509"/>
    </source>
</evidence>
<name>A0ABN3Q5R3_9ACTN</name>
<sequence length="97" mass="10551">MTLEINTKVIADHAKDLETDVKTHVKKAGDELGKDGVFNLEGGDFSITCTMAAMAYPGGIQFAFEDLKTHLGMLEDFVTNVNATAKRYAAAEQNNKI</sequence>
<gene>
    <name evidence="1" type="ORF">GCM10010411_58250</name>
</gene>
<protein>
    <submittedName>
        <fullName evidence="1">Uncharacterized protein</fullName>
    </submittedName>
</protein>
<dbReference type="EMBL" id="BAAATD010000008">
    <property type="protein sequence ID" value="GAA2615580.1"/>
    <property type="molecule type" value="Genomic_DNA"/>
</dbReference>
<reference evidence="1 2" key="1">
    <citation type="journal article" date="2019" name="Int. J. Syst. Evol. Microbiol.">
        <title>The Global Catalogue of Microorganisms (GCM) 10K type strain sequencing project: providing services to taxonomists for standard genome sequencing and annotation.</title>
        <authorList>
            <consortium name="The Broad Institute Genomics Platform"/>
            <consortium name="The Broad Institute Genome Sequencing Center for Infectious Disease"/>
            <person name="Wu L."/>
            <person name="Ma J."/>
        </authorList>
    </citation>
    <scope>NUCLEOTIDE SEQUENCE [LARGE SCALE GENOMIC DNA]</scope>
    <source>
        <strain evidence="1 2">JCM 6833</strain>
    </source>
</reference>